<dbReference type="Proteomes" id="UP001500804">
    <property type="component" value="Unassembled WGS sequence"/>
</dbReference>
<gene>
    <name evidence="1" type="ORF">GCM10023320_39770</name>
</gene>
<dbReference type="InterPro" id="IPR014710">
    <property type="entry name" value="RmlC-like_jellyroll"/>
</dbReference>
<reference evidence="2" key="1">
    <citation type="journal article" date="2019" name="Int. J. Syst. Evol. Microbiol.">
        <title>The Global Catalogue of Microorganisms (GCM) 10K type strain sequencing project: providing services to taxonomists for standard genome sequencing and annotation.</title>
        <authorList>
            <consortium name="The Broad Institute Genomics Platform"/>
            <consortium name="The Broad Institute Genome Sequencing Center for Infectious Disease"/>
            <person name="Wu L."/>
            <person name="Ma J."/>
        </authorList>
    </citation>
    <scope>NUCLEOTIDE SEQUENCE [LARGE SCALE GENOMIC DNA]</scope>
    <source>
        <strain evidence="2">JCM 18302</strain>
    </source>
</reference>
<sequence length="52" mass="5759">MATLFHVTGAYICVDENGHLVGIEDVFSKLERARVHHAAHGLGADFVDRLIR</sequence>
<accession>A0ABP9NL34</accession>
<protein>
    <recommendedName>
        <fullName evidence="3">CBS domain-containing protein</fullName>
    </recommendedName>
</protein>
<keyword evidence="2" id="KW-1185">Reference proteome</keyword>
<name>A0ABP9NL34_9PSEU</name>
<evidence type="ECO:0008006" key="3">
    <source>
        <dbReference type="Google" id="ProtNLM"/>
    </source>
</evidence>
<evidence type="ECO:0000313" key="1">
    <source>
        <dbReference type="EMBL" id="GAA5125410.1"/>
    </source>
</evidence>
<dbReference type="EMBL" id="BAABJO010000014">
    <property type="protein sequence ID" value="GAA5125410.1"/>
    <property type="molecule type" value="Genomic_DNA"/>
</dbReference>
<evidence type="ECO:0000313" key="2">
    <source>
        <dbReference type="Proteomes" id="UP001500804"/>
    </source>
</evidence>
<dbReference type="RefSeq" id="WP_345606695.1">
    <property type="nucleotide sequence ID" value="NZ_BAABJO010000014.1"/>
</dbReference>
<organism evidence="1 2">
    <name type="scientific">Pseudonocardia adelaidensis</name>
    <dbReference type="NCBI Taxonomy" id="648754"/>
    <lineage>
        <taxon>Bacteria</taxon>
        <taxon>Bacillati</taxon>
        <taxon>Actinomycetota</taxon>
        <taxon>Actinomycetes</taxon>
        <taxon>Pseudonocardiales</taxon>
        <taxon>Pseudonocardiaceae</taxon>
        <taxon>Pseudonocardia</taxon>
    </lineage>
</organism>
<dbReference type="Gene3D" id="2.60.120.10">
    <property type="entry name" value="Jelly Rolls"/>
    <property type="match status" value="1"/>
</dbReference>
<comment type="caution">
    <text evidence="1">The sequence shown here is derived from an EMBL/GenBank/DDBJ whole genome shotgun (WGS) entry which is preliminary data.</text>
</comment>
<proteinExistence type="predicted"/>